<evidence type="ECO:0000256" key="1">
    <source>
        <dbReference type="ARBA" id="ARBA00022737"/>
    </source>
</evidence>
<comment type="caution">
    <text evidence="3">The sequence shown here is derived from an EMBL/GenBank/DDBJ whole genome shotgun (WGS) entry which is preliminary data.</text>
</comment>
<proteinExistence type="predicted"/>
<keyword evidence="4" id="KW-1185">Reference proteome</keyword>
<dbReference type="Pfam" id="PF24883">
    <property type="entry name" value="NPHP3_N"/>
    <property type="match status" value="1"/>
</dbReference>
<dbReference type="InterPro" id="IPR056884">
    <property type="entry name" value="NPHP3-like_N"/>
</dbReference>
<dbReference type="InterPro" id="IPR054471">
    <property type="entry name" value="GPIID_WHD"/>
</dbReference>
<dbReference type="PROSITE" id="PS50837">
    <property type="entry name" value="NACHT"/>
    <property type="match status" value="1"/>
</dbReference>
<name>A0A9W8PIU9_9HYPO</name>
<gene>
    <name evidence="3" type="ORF">NW766_010060</name>
</gene>
<dbReference type="Proteomes" id="UP001152130">
    <property type="component" value="Unassembled WGS sequence"/>
</dbReference>
<dbReference type="PANTHER" id="PTHR10039">
    <property type="entry name" value="AMELOGENIN"/>
    <property type="match status" value="1"/>
</dbReference>
<dbReference type="EMBL" id="JAPDHF010000017">
    <property type="protein sequence ID" value="KAJ4007376.1"/>
    <property type="molecule type" value="Genomic_DNA"/>
</dbReference>
<dbReference type="InterPro" id="IPR027417">
    <property type="entry name" value="P-loop_NTPase"/>
</dbReference>
<sequence length="609" mass="68268">MESFVTATPCSMPASGGRIPIATCLDTVKDLSNEAISADQLNSRLSALSNGSTQASTTNANYGSGHIVQNYGSGSNTHSNNTYNSAGGNITFAKDDTEDEIRNAFWVTDPQSHKEDIQERKGGLIEDSYRWILREGNFTKWYEQQNSLLWLNGDPGKGKTMSVCGIIDHVSALSDSNTILSYFFCDASDSNLNNATSVLRGIVYSLIFQNSTALSYVREQFKELSKPLADPRLAWPVLQKVFIGILGTMKDQNIYLIIDALDECREGRDKLLEFVVKQSSLLSAKWLVSSRKSPVIKEILMACPKFLELSLEDNATDVSAAVGLYISHQVRNLSELKRYDQKRKEAVEDRLRSRSNDTFLWVSLVCGMLKEIPAWQTMRSLDGFPAGLDALYARMLDQIQPSSGDEGHLGSDGLYVQIISFMLAAFRPLSLDELYTLVDDEDIAVKELEDIVALCGSFLTIQHRVVHFIHDSAKDYLLDDASGFKFNPQQHHAVLFCRSVGNLTRSLYRDILHLESCYPRTVQEGLGSISYQCLHWISHLMESEPSTVTRELMDSSHVDNFLRQKFIFWLEALGHLKCIGLGISEMLKLERSLQVCTTYPLDSNITDHR</sequence>
<protein>
    <recommendedName>
        <fullName evidence="2">NACHT domain-containing protein</fullName>
    </recommendedName>
</protein>
<dbReference type="PANTHER" id="PTHR10039:SF5">
    <property type="entry name" value="NACHT DOMAIN-CONTAINING PROTEIN"/>
    <property type="match status" value="1"/>
</dbReference>
<dbReference type="AlphaFoldDB" id="A0A9W8PIU9"/>
<organism evidence="3 4">
    <name type="scientific">Fusarium irregulare</name>
    <dbReference type="NCBI Taxonomy" id="2494466"/>
    <lineage>
        <taxon>Eukaryota</taxon>
        <taxon>Fungi</taxon>
        <taxon>Dikarya</taxon>
        <taxon>Ascomycota</taxon>
        <taxon>Pezizomycotina</taxon>
        <taxon>Sordariomycetes</taxon>
        <taxon>Hypocreomycetidae</taxon>
        <taxon>Hypocreales</taxon>
        <taxon>Nectriaceae</taxon>
        <taxon>Fusarium</taxon>
        <taxon>Fusarium incarnatum-equiseti species complex</taxon>
    </lineage>
</organism>
<accession>A0A9W8PIU9</accession>
<evidence type="ECO:0000313" key="4">
    <source>
        <dbReference type="Proteomes" id="UP001152130"/>
    </source>
</evidence>
<dbReference type="Pfam" id="PF22939">
    <property type="entry name" value="WHD_GPIID"/>
    <property type="match status" value="1"/>
</dbReference>
<keyword evidence="1" id="KW-0677">Repeat</keyword>
<dbReference type="Gene3D" id="3.40.50.300">
    <property type="entry name" value="P-loop containing nucleotide triphosphate hydrolases"/>
    <property type="match status" value="1"/>
</dbReference>
<evidence type="ECO:0000313" key="3">
    <source>
        <dbReference type="EMBL" id="KAJ4007376.1"/>
    </source>
</evidence>
<evidence type="ECO:0000259" key="2">
    <source>
        <dbReference type="PROSITE" id="PS50837"/>
    </source>
</evidence>
<feature type="domain" description="NACHT" evidence="2">
    <location>
        <begin position="147"/>
        <end position="291"/>
    </location>
</feature>
<reference evidence="3" key="1">
    <citation type="submission" date="2022-10" db="EMBL/GenBank/DDBJ databases">
        <title>Fusarium specimens isolated from Avocado Roots.</title>
        <authorList>
            <person name="Stajich J."/>
            <person name="Roper C."/>
            <person name="Heimlech-Rivalta G."/>
        </authorList>
    </citation>
    <scope>NUCLEOTIDE SEQUENCE</scope>
    <source>
        <strain evidence="3">CF00143</strain>
    </source>
</reference>
<dbReference type="InterPro" id="IPR007111">
    <property type="entry name" value="NACHT_NTPase"/>
</dbReference>